<feature type="region of interest" description="Disordered" evidence="8">
    <location>
        <begin position="1"/>
        <end position="32"/>
    </location>
</feature>
<feature type="compositionally biased region" description="Polar residues" evidence="8">
    <location>
        <begin position="436"/>
        <end position="451"/>
    </location>
</feature>
<dbReference type="InterPro" id="IPR049883">
    <property type="entry name" value="NOTCH1_EGF-like"/>
</dbReference>
<evidence type="ECO:0000259" key="9">
    <source>
        <dbReference type="PROSITE" id="PS50026"/>
    </source>
</evidence>
<organism evidence="11 12">
    <name type="scientific">Mytilus galloprovincialis</name>
    <name type="common">Mediterranean mussel</name>
    <dbReference type="NCBI Taxonomy" id="29158"/>
    <lineage>
        <taxon>Eukaryota</taxon>
        <taxon>Metazoa</taxon>
        <taxon>Spiralia</taxon>
        <taxon>Lophotrochozoa</taxon>
        <taxon>Mollusca</taxon>
        <taxon>Bivalvia</taxon>
        <taxon>Autobranchia</taxon>
        <taxon>Pteriomorphia</taxon>
        <taxon>Mytilida</taxon>
        <taxon>Mytiloidea</taxon>
        <taxon>Mytilidae</taxon>
        <taxon>Mytilinae</taxon>
        <taxon>Mytilus</taxon>
    </lineage>
</organism>
<feature type="domain" description="VWFC" evidence="10">
    <location>
        <begin position="1040"/>
        <end position="1097"/>
    </location>
</feature>
<dbReference type="PANTHER" id="PTHR24042">
    <property type="entry name" value="NEL HOMOLOG"/>
    <property type="match status" value="1"/>
</dbReference>
<evidence type="ECO:0000256" key="5">
    <source>
        <dbReference type="ARBA" id="ARBA00023157"/>
    </source>
</evidence>
<evidence type="ECO:0000256" key="4">
    <source>
        <dbReference type="ARBA" id="ARBA00022837"/>
    </source>
</evidence>
<feature type="compositionally biased region" description="Basic and acidic residues" evidence="8">
    <location>
        <begin position="1"/>
        <end position="10"/>
    </location>
</feature>
<dbReference type="InterPro" id="IPR051586">
    <property type="entry name" value="PKC-binding_NELL"/>
</dbReference>
<keyword evidence="4" id="KW-0106">Calcium</keyword>
<dbReference type="GO" id="GO:0005615">
    <property type="term" value="C:extracellular space"/>
    <property type="evidence" value="ECO:0007669"/>
    <property type="project" value="TreeGrafter"/>
</dbReference>
<dbReference type="InterPro" id="IPR001007">
    <property type="entry name" value="VWF_dom"/>
</dbReference>
<dbReference type="GO" id="GO:0008201">
    <property type="term" value="F:heparin binding"/>
    <property type="evidence" value="ECO:0007669"/>
    <property type="project" value="TreeGrafter"/>
</dbReference>
<evidence type="ECO:0000256" key="6">
    <source>
        <dbReference type="ARBA" id="ARBA00023180"/>
    </source>
</evidence>
<dbReference type="PROSITE" id="PS50026">
    <property type="entry name" value="EGF_3"/>
    <property type="match status" value="2"/>
</dbReference>
<dbReference type="Pfam" id="PF12947">
    <property type="entry name" value="EGF_3"/>
    <property type="match status" value="1"/>
</dbReference>
<sequence length="1477" mass="166080">MSEKTDECKTSESYTSDHVQIKEEPKDTDIKDYAENTMNELLGLYGYDKVNSTDTEQLNLERYTSENDGAVSPIDDLSRDSFDSDDNLSENSEISRLSRSDSQNSLAAQHRNLVTALTKKHRLTGAPEGTLPAEKIVCAWCQKSGPKLFTLKTSSGSKAFCSEVCFTQCRRASFKKNKVCDWCKHVRHTVNYVDFQDGEQQLQFCSAKCLNQYKMSIFCKETQEHLKQIRSPPEVKKPKTNNDEQILITPDLWLKEGKSEVIDKEDKSVTNEKELDLKHRIPKIDKIENDVSSREKHISQTKSLPERMSRDKHRRATPKDSKASTPISNGLQEPANSATSQRLTPVSQGNMPALSQMLPPQLWNMFAPSMPQMGGMPPWFYPGFMPPMTGFMPPGFPMDGMQRYLSEAGFSNAQQPPVSPVVSEDSISESAETRKNVTNGNRNQSVHTNSGIKPPTFMDNHMFSGTDTNHHGRYPQMNNHAQNTGNGLPPATMIMPMPIALPFPVPIPLPLPLTMEKIMEVFGKNKSTENSSSSKNHLSDHKGNRQTIYKMKNDINENETIPAGRVSCNSCITEQSISPTLGSDRSSPVYDSRLSVSYDYSLMRKRGLSPDGSLDLSKKARIPIVTNNSSSSCDGAIDLSKDSIIGKIKIDSGKENQELNDASSLHSDSELQNGDGKEPMIHIVTPRDDPPLSQHLPLAPADHKYSNRRGLILDIPYNPRHSRSPSPERRSRTVVVKMNVIHANTDFRKKEHFSSMCYDTSPSDEMINSLYVRNVDKYRFVIVVILLYGATLELHSRDVLDLIPFLNTTHQGLTFTAGVDNTTQALVLTDSKRKLALPDLVSREALVMLKEHSEITFLATIKQDIGDSGSIIAFSSDVMRFLEIESSGRKDEIRFHYTHNRQIRVETFPYRLADNRWHKLALSLSGTHLTLLVDCVKIYERVIQTVDRVPILGNIKLYVGQRNGQLALFRGALQDVQIVTQTHGYLLQCPNSDTACPTCAQFQAMEQQVKNIYSMYHNLSLELQRAKQRIAELEQCECHRSCMFNGTMKKEQEVWNPDPCTVCMCKNGTSDCKRMDCPPAPCEKPVYRDGECCPVCITNCYFSGKYYDHGASYSPKVCVTCTCNDGRMECKRMNPETECPRLDCPKDKFIHIHGECCPICEGTDFCGQGHNCHHNATCFNLATRYACQCKMGFKGDGVFCEDVDECLVKGGIHGHHCNGQTKCHNTVGSYECRCASGIKPEDPYNCTELKGYMNDVYAISSPVVSRLCEYQVDLSSLIVKFDSQDQVDCMRNGEYHRNNSVWTDEEDKCIQCLCQNGVTSCHKKPCDCSAEDVDFECCRHCDESSKCQHQEVPIFLKNGERWIFQCQTCECLDGEIDCWPLTCPKVACHTTIQEPGDCCPRCVEDNPCLSFIYETGGADNSASSCLYKGHRYTHGDNWVLREDACTSCECKAGHICCLFNHTCTSLPEEYHNSFTLT</sequence>
<comment type="caution">
    <text evidence="11">The sequence shown here is derived from an EMBL/GenBank/DDBJ whole genome shotgun (WGS) entry which is preliminary data.</text>
</comment>
<feature type="region of interest" description="Disordered" evidence="8">
    <location>
        <begin position="288"/>
        <end position="344"/>
    </location>
</feature>
<dbReference type="PROSITE" id="PS00010">
    <property type="entry name" value="ASX_HYDROXYL"/>
    <property type="match status" value="2"/>
</dbReference>
<accession>A0A8B6DIR8</accession>
<dbReference type="Pfam" id="PF15279">
    <property type="entry name" value="SOBP"/>
    <property type="match status" value="1"/>
</dbReference>
<dbReference type="Pfam" id="PF07645">
    <property type="entry name" value="EGF_CA"/>
    <property type="match status" value="1"/>
</dbReference>
<dbReference type="Gene3D" id="2.60.120.200">
    <property type="match status" value="1"/>
</dbReference>
<dbReference type="SUPFAM" id="SSF49899">
    <property type="entry name" value="Concanavalin A-like lectins/glucanases"/>
    <property type="match status" value="1"/>
</dbReference>
<keyword evidence="1 7" id="KW-0245">EGF-like domain</keyword>
<dbReference type="Proteomes" id="UP000596742">
    <property type="component" value="Unassembled WGS sequence"/>
</dbReference>
<dbReference type="SMART" id="SM00214">
    <property type="entry name" value="VWC"/>
    <property type="match status" value="4"/>
</dbReference>
<dbReference type="InterPro" id="IPR024731">
    <property type="entry name" value="NELL2-like_EGF"/>
</dbReference>
<reference evidence="11" key="1">
    <citation type="submission" date="2018-11" db="EMBL/GenBank/DDBJ databases">
        <authorList>
            <person name="Alioto T."/>
            <person name="Alioto T."/>
        </authorList>
    </citation>
    <scope>NUCLEOTIDE SEQUENCE</scope>
</reference>
<dbReference type="InterPro" id="IPR026092">
    <property type="entry name" value="RAI2/SOBP"/>
</dbReference>
<dbReference type="SUPFAM" id="SSF57603">
    <property type="entry name" value="FnI-like domain"/>
    <property type="match status" value="4"/>
</dbReference>
<keyword evidence="3" id="KW-0677">Repeat</keyword>
<comment type="caution">
    <text evidence="7">Lacks conserved residue(s) required for the propagation of feature annotation.</text>
</comment>
<keyword evidence="5" id="KW-1015">Disulfide bond</keyword>
<dbReference type="SMART" id="SM00181">
    <property type="entry name" value="EGF"/>
    <property type="match status" value="2"/>
</dbReference>
<feature type="region of interest" description="Disordered" evidence="8">
    <location>
        <begin position="63"/>
        <end position="105"/>
    </location>
</feature>
<dbReference type="Pfam" id="PF00093">
    <property type="entry name" value="VWC"/>
    <property type="match status" value="3"/>
</dbReference>
<dbReference type="Gene3D" id="2.10.25.10">
    <property type="entry name" value="Laminin"/>
    <property type="match status" value="2"/>
</dbReference>
<dbReference type="PROSITE" id="PS50184">
    <property type="entry name" value="VWFC_2"/>
    <property type="match status" value="3"/>
</dbReference>
<feature type="compositionally biased region" description="Low complexity" evidence="8">
    <location>
        <begin position="525"/>
        <end position="536"/>
    </location>
</feature>
<dbReference type="CDD" id="cd00054">
    <property type="entry name" value="EGF_CA"/>
    <property type="match status" value="2"/>
</dbReference>
<dbReference type="SMART" id="SM00210">
    <property type="entry name" value="TSPN"/>
    <property type="match status" value="1"/>
</dbReference>
<feature type="compositionally biased region" description="Polar residues" evidence="8">
    <location>
        <begin position="90"/>
        <end position="105"/>
    </location>
</feature>
<evidence type="ECO:0000256" key="1">
    <source>
        <dbReference type="ARBA" id="ARBA00022536"/>
    </source>
</evidence>
<dbReference type="Gene3D" id="6.20.200.20">
    <property type="match status" value="3"/>
</dbReference>
<feature type="region of interest" description="Disordered" evidence="8">
    <location>
        <begin position="412"/>
        <end position="489"/>
    </location>
</feature>
<feature type="compositionally biased region" description="Polar residues" evidence="8">
    <location>
        <begin position="476"/>
        <end position="486"/>
    </location>
</feature>
<feature type="domain" description="EGF-like" evidence="9">
    <location>
        <begin position="1202"/>
        <end position="1247"/>
    </location>
</feature>
<dbReference type="InterPro" id="IPR000742">
    <property type="entry name" value="EGF"/>
</dbReference>
<dbReference type="InterPro" id="IPR048287">
    <property type="entry name" value="TSPN-like_N"/>
</dbReference>
<feature type="compositionally biased region" description="Polar residues" evidence="8">
    <location>
        <begin position="323"/>
        <end position="344"/>
    </location>
</feature>
<dbReference type="PROSITE" id="PS01186">
    <property type="entry name" value="EGF_2"/>
    <property type="match status" value="1"/>
</dbReference>
<feature type="compositionally biased region" description="Basic and acidic residues" evidence="8">
    <location>
        <begin position="675"/>
        <end position="690"/>
    </location>
</feature>
<dbReference type="PANTHER" id="PTHR24042:SF5">
    <property type="entry name" value="EGF-LIKE CALCIUM-BINDING DOMAIN-CONTAINING PROTEIN"/>
    <property type="match status" value="1"/>
</dbReference>
<name>A0A8B6DIR8_MYTGA</name>
<dbReference type="Pfam" id="PF13385">
    <property type="entry name" value="Laminin_G_3"/>
    <property type="match status" value="1"/>
</dbReference>
<gene>
    <name evidence="11" type="ORF">MGAL_10B039837</name>
</gene>
<dbReference type="InterPro" id="IPR013320">
    <property type="entry name" value="ConA-like_dom_sf"/>
</dbReference>
<evidence type="ECO:0000256" key="2">
    <source>
        <dbReference type="ARBA" id="ARBA00022729"/>
    </source>
</evidence>
<dbReference type="GO" id="GO:0005509">
    <property type="term" value="F:calcium ion binding"/>
    <property type="evidence" value="ECO:0007669"/>
    <property type="project" value="InterPro"/>
</dbReference>
<evidence type="ECO:0000313" key="12">
    <source>
        <dbReference type="Proteomes" id="UP000596742"/>
    </source>
</evidence>
<dbReference type="SUPFAM" id="SSF57196">
    <property type="entry name" value="EGF/Laminin"/>
    <property type="match status" value="2"/>
</dbReference>
<keyword evidence="12" id="KW-1185">Reference proteome</keyword>
<feature type="compositionally biased region" description="Basic and acidic residues" evidence="8">
    <location>
        <begin position="19"/>
        <end position="32"/>
    </location>
</feature>
<feature type="compositionally biased region" description="Polar residues" evidence="8">
    <location>
        <begin position="659"/>
        <end position="672"/>
    </location>
</feature>
<evidence type="ECO:0000256" key="3">
    <source>
        <dbReference type="ARBA" id="ARBA00022737"/>
    </source>
</evidence>
<evidence type="ECO:0000256" key="8">
    <source>
        <dbReference type="SAM" id="MobiDB-lite"/>
    </source>
</evidence>
<feature type="domain" description="EGF-like" evidence="9">
    <location>
        <begin position="1162"/>
        <end position="1201"/>
    </location>
</feature>
<dbReference type="SMART" id="SM00179">
    <property type="entry name" value="EGF_CA"/>
    <property type="match status" value="2"/>
</dbReference>
<dbReference type="InterPro" id="IPR018097">
    <property type="entry name" value="EGF_Ca-bd_CS"/>
</dbReference>
<protein>
    <recommendedName>
        <fullName evidence="13">Protein kinase C-binding protein NELL2</fullName>
    </recommendedName>
</protein>
<dbReference type="PROSITE" id="PS01187">
    <property type="entry name" value="EGF_CA"/>
    <property type="match status" value="1"/>
</dbReference>
<dbReference type="Gene3D" id="2.10.70.10">
    <property type="entry name" value="Complement Module, domain 1"/>
    <property type="match status" value="1"/>
</dbReference>
<feature type="compositionally biased region" description="Basic and acidic residues" evidence="8">
    <location>
        <begin position="288"/>
        <end position="309"/>
    </location>
</feature>
<proteinExistence type="predicted"/>
<dbReference type="InterPro" id="IPR000152">
    <property type="entry name" value="EGF-type_Asp/Asn_hydroxyl_site"/>
</dbReference>
<evidence type="ECO:0000313" key="11">
    <source>
        <dbReference type="EMBL" id="VDI19782.1"/>
    </source>
</evidence>
<dbReference type="EMBL" id="UYJE01003498">
    <property type="protein sequence ID" value="VDI19782.1"/>
    <property type="molecule type" value="Genomic_DNA"/>
</dbReference>
<feature type="region of interest" description="Disordered" evidence="8">
    <location>
        <begin position="525"/>
        <end position="545"/>
    </location>
</feature>
<keyword evidence="2" id="KW-0732">Signal</keyword>
<feature type="domain" description="VWFC" evidence="10">
    <location>
        <begin position="1098"/>
        <end position="1161"/>
    </location>
</feature>
<dbReference type="PROSITE" id="PS01208">
    <property type="entry name" value="VWFC_1"/>
    <property type="match status" value="2"/>
</dbReference>
<dbReference type="OrthoDB" id="6516201at2759"/>
<dbReference type="InterPro" id="IPR001881">
    <property type="entry name" value="EGF-like_Ca-bd_dom"/>
</dbReference>
<keyword evidence="6" id="KW-0325">Glycoprotein</keyword>
<dbReference type="SMART" id="SM00282">
    <property type="entry name" value="LamG"/>
    <property type="match status" value="1"/>
</dbReference>
<feature type="region of interest" description="Disordered" evidence="8">
    <location>
        <begin position="659"/>
        <end position="700"/>
    </location>
</feature>
<dbReference type="CDD" id="cd00110">
    <property type="entry name" value="LamG"/>
    <property type="match status" value="1"/>
</dbReference>
<evidence type="ECO:0000259" key="10">
    <source>
        <dbReference type="PROSITE" id="PS50184"/>
    </source>
</evidence>
<feature type="domain" description="VWFC" evidence="10">
    <location>
        <begin position="1345"/>
        <end position="1403"/>
    </location>
</feature>
<dbReference type="InterPro" id="IPR001791">
    <property type="entry name" value="Laminin_G"/>
</dbReference>
<evidence type="ECO:0000256" key="7">
    <source>
        <dbReference type="PROSITE-ProRule" id="PRU00076"/>
    </source>
</evidence>
<evidence type="ECO:0008006" key="13">
    <source>
        <dbReference type="Google" id="ProtNLM"/>
    </source>
</evidence>